<evidence type="ECO:0000256" key="2">
    <source>
        <dbReference type="ARBA" id="ARBA00022475"/>
    </source>
</evidence>
<evidence type="ECO:0000256" key="8">
    <source>
        <dbReference type="ARBA" id="ARBA00023315"/>
    </source>
</evidence>
<dbReference type="EMBL" id="JACIJO010000002">
    <property type="protein sequence ID" value="MBB6326449.1"/>
    <property type="molecule type" value="Genomic_DNA"/>
</dbReference>
<reference evidence="14 15" key="1">
    <citation type="submission" date="2020-08" db="EMBL/GenBank/DDBJ databases">
        <title>Genomic Encyclopedia of Type Strains, Phase IV (KMG-IV): sequencing the most valuable type-strain genomes for metagenomic binning, comparative biology and taxonomic classification.</title>
        <authorList>
            <person name="Goeker M."/>
        </authorList>
    </citation>
    <scope>NUCLEOTIDE SEQUENCE [LARGE SCALE GENOMIC DNA]</scope>
    <source>
        <strain evidence="14 15">DSM 102044</strain>
    </source>
</reference>
<feature type="transmembrane region" description="Helical" evidence="13">
    <location>
        <begin position="45"/>
        <end position="66"/>
    </location>
</feature>
<evidence type="ECO:0000256" key="4">
    <source>
        <dbReference type="ARBA" id="ARBA00022692"/>
    </source>
</evidence>
<evidence type="ECO:0000256" key="11">
    <source>
        <dbReference type="ARBA" id="ARBA00023667"/>
    </source>
</evidence>
<keyword evidence="3" id="KW-0808">Transferase</keyword>
<dbReference type="RefSeq" id="WP_221444486.1">
    <property type="nucleotide sequence ID" value="NZ_JACIJO010000002.1"/>
</dbReference>
<evidence type="ECO:0000256" key="1">
    <source>
        <dbReference type="ARBA" id="ARBA00004162"/>
    </source>
</evidence>
<dbReference type="GO" id="GO:0016746">
    <property type="term" value="F:acyltransferase activity"/>
    <property type="evidence" value="ECO:0007669"/>
    <property type="project" value="UniProtKB-KW"/>
</dbReference>
<keyword evidence="5" id="KW-0732">Signal</keyword>
<keyword evidence="15" id="KW-1185">Reference proteome</keyword>
<evidence type="ECO:0000256" key="13">
    <source>
        <dbReference type="SAM" id="Phobius"/>
    </source>
</evidence>
<evidence type="ECO:0000256" key="9">
    <source>
        <dbReference type="ARBA" id="ARBA00023588"/>
    </source>
</evidence>
<comment type="function">
    <text evidence="12">Catalyzes the acylation of glycosyl-4,4'-diaponeurosporenoate, i.e. the esterification of glucose at the C6'' position with the carboxyl group of the C(15) fatty acid 12-methyltetradecanoic acid, to yield staphyloxanthin. This is the last step in the biosynthesis of this orange pigment, present in most staphylococci strains.</text>
</comment>
<keyword evidence="4 13" id="KW-0812">Transmembrane</keyword>
<evidence type="ECO:0000256" key="5">
    <source>
        <dbReference type="ARBA" id="ARBA00022729"/>
    </source>
</evidence>
<dbReference type="UniPathway" id="UPA00029">
    <property type="reaction ID" value="UER00560"/>
</dbReference>
<protein>
    <recommendedName>
        <fullName evidence="11">Glycosyl-4,4'-diaponeurosporenoate acyltransferase</fullName>
    </recommendedName>
</protein>
<dbReference type="GO" id="GO:0005886">
    <property type="term" value="C:plasma membrane"/>
    <property type="evidence" value="ECO:0007669"/>
    <property type="project" value="UniProtKB-SubCell"/>
</dbReference>
<keyword evidence="2" id="KW-1003">Cell membrane</keyword>
<accession>A0A841MLZ4</accession>
<dbReference type="Proteomes" id="UP000588604">
    <property type="component" value="Unassembled WGS sequence"/>
</dbReference>
<evidence type="ECO:0000256" key="12">
    <source>
        <dbReference type="ARBA" id="ARBA00025324"/>
    </source>
</evidence>
<evidence type="ECO:0000256" key="10">
    <source>
        <dbReference type="ARBA" id="ARBA00023603"/>
    </source>
</evidence>
<evidence type="ECO:0000313" key="14">
    <source>
        <dbReference type="EMBL" id="MBB6326449.1"/>
    </source>
</evidence>
<keyword evidence="8" id="KW-0012">Acyltransferase</keyword>
<feature type="transmembrane region" description="Helical" evidence="13">
    <location>
        <begin position="135"/>
        <end position="153"/>
    </location>
</feature>
<feature type="transmembrane region" description="Helical" evidence="13">
    <location>
        <begin position="6"/>
        <end position="24"/>
    </location>
</feature>
<evidence type="ECO:0000256" key="3">
    <source>
        <dbReference type="ARBA" id="ARBA00022679"/>
    </source>
</evidence>
<dbReference type="AlphaFoldDB" id="A0A841MLZ4"/>
<evidence type="ECO:0000256" key="7">
    <source>
        <dbReference type="ARBA" id="ARBA00023136"/>
    </source>
</evidence>
<comment type="similarity">
    <text evidence="10">Belongs to the acyltransferase CrtO family.</text>
</comment>
<evidence type="ECO:0000256" key="6">
    <source>
        <dbReference type="ARBA" id="ARBA00022989"/>
    </source>
</evidence>
<comment type="pathway">
    <text evidence="9">Carotenoid biosynthesis; staphyloxanthin biosynthesis; staphyloxanthin from farnesyl diphosphate: step 5/5.</text>
</comment>
<gene>
    <name evidence="14" type="ORF">FHS59_002077</name>
</gene>
<comment type="subcellular location">
    <subcellularLocation>
        <location evidence="1">Cell membrane</location>
        <topology evidence="1">Single-pass membrane protein</topology>
    </subcellularLocation>
</comment>
<sequence>MIGGTFRNILSKILLSFGSIFLIFRSYELIMDWEKVQSHETLEAFIFPFLANLFILGAFAFAGFAWPTYRLLPDSYYQIKSPNQLISFSKKIGIGLFQKFLLFTFWRNKDQQKRYFNGTKSGIFHWVKESKMSEFGHLIPFFILLVLSIWSLLLGFWKMALINLVLNILANLYPVLLQRSHRARLSPILKRLKDSTSNSA</sequence>
<comment type="caution">
    <text evidence="14">The sequence shown here is derived from an EMBL/GenBank/DDBJ whole genome shotgun (WGS) entry which is preliminary data.</text>
</comment>
<keyword evidence="7 13" id="KW-0472">Membrane</keyword>
<evidence type="ECO:0000313" key="15">
    <source>
        <dbReference type="Proteomes" id="UP000588604"/>
    </source>
</evidence>
<name>A0A841MLZ4_9BACT</name>
<dbReference type="Pfam" id="PF18927">
    <property type="entry name" value="CrtO"/>
    <property type="match status" value="1"/>
</dbReference>
<dbReference type="InterPro" id="IPR044021">
    <property type="entry name" value="CrtO"/>
</dbReference>
<proteinExistence type="inferred from homology"/>
<keyword evidence="6 13" id="KW-1133">Transmembrane helix</keyword>
<organism evidence="14 15">
    <name type="scientific">Algoriphagus iocasae</name>
    <dbReference type="NCBI Taxonomy" id="1836499"/>
    <lineage>
        <taxon>Bacteria</taxon>
        <taxon>Pseudomonadati</taxon>
        <taxon>Bacteroidota</taxon>
        <taxon>Cytophagia</taxon>
        <taxon>Cytophagales</taxon>
        <taxon>Cyclobacteriaceae</taxon>
        <taxon>Algoriphagus</taxon>
    </lineage>
</organism>